<dbReference type="EMBL" id="CP028858">
    <property type="protein sequence ID" value="AWB26639.1"/>
    <property type="molecule type" value="Genomic_DNA"/>
</dbReference>
<dbReference type="SUPFAM" id="SSF142019">
    <property type="entry name" value="Nqo1 FMN-binding domain-like"/>
    <property type="match status" value="1"/>
</dbReference>
<accession>A0A2R4WYL8</accession>
<reference evidence="10 11" key="1">
    <citation type="submission" date="2018-04" db="EMBL/GenBank/DDBJ databases">
        <title>Halococcoides cellulosivorans gen. nov., sp. nov., an extremely halophilic cellulose-utilizing haloarchaeon from hypersaline lakes.</title>
        <authorList>
            <person name="Sorokin D.Y."/>
            <person name="Toshchakov S.V."/>
            <person name="Samarov N.I."/>
            <person name="Korzhenkov A."/>
            <person name="Kublanov I.V."/>
        </authorList>
    </citation>
    <scope>NUCLEOTIDE SEQUENCE [LARGE SCALE GENOMIC DNA]</scope>
    <source>
        <strain evidence="10 11">HArcel1</strain>
    </source>
</reference>
<evidence type="ECO:0000259" key="8">
    <source>
        <dbReference type="Pfam" id="PF01512"/>
    </source>
</evidence>
<dbReference type="InterPro" id="IPR026902">
    <property type="entry name" value="RnfC_N"/>
</dbReference>
<dbReference type="GeneID" id="36511318"/>
<dbReference type="GO" id="GO:0051539">
    <property type="term" value="F:4 iron, 4 sulfur cluster binding"/>
    <property type="evidence" value="ECO:0007669"/>
    <property type="project" value="UniProtKB-KW"/>
</dbReference>
<evidence type="ECO:0000313" key="10">
    <source>
        <dbReference type="EMBL" id="AWB26639.1"/>
    </source>
</evidence>
<name>A0A2R4WYL8_9EURY</name>
<keyword evidence="3" id="KW-0479">Metal-binding</keyword>
<dbReference type="Proteomes" id="UP000244727">
    <property type="component" value="Chromosome"/>
</dbReference>
<evidence type="ECO:0000256" key="5">
    <source>
        <dbReference type="ARBA" id="ARBA00022982"/>
    </source>
</evidence>
<evidence type="ECO:0000256" key="7">
    <source>
        <dbReference type="ARBA" id="ARBA00023014"/>
    </source>
</evidence>
<sequence>MPDRFDLANVVDRIRNAGIAGAGGAGFPSYAKWERLDEVEALLVNHQESEPDFIKDRWLGVEHADRLAALFEALLDPLDTIVIGTKAKYGDEWIDPLRKATGAPVHAPEDLPLDDPEGVVIATTPDRYEFGMESVLLREISGTVIGRDLPMDHGWIVQNTETMVNVGRALAEGRPVTHKYVHVDGDTPRHRFLRVPVGTPVRDLLGAAGRPSGIGSTELLADGGPGWSFEISDPDAFGVTKRTNALLVLDRGLADEHTIGQGRINVLGPREWRARQLERDPAGIDPDEVRVPLLSNTAYEGLVNRGDPIVRPGDEVQVGDRIADPGGDIGLPHHASIDGRVTAVTESHVTIER</sequence>
<keyword evidence="4" id="KW-0677">Repeat</keyword>
<dbReference type="PANTHER" id="PTHR43034:SF2">
    <property type="entry name" value="ION-TRANSLOCATING OXIDOREDUCTASE COMPLEX SUBUNIT C"/>
    <property type="match status" value="1"/>
</dbReference>
<proteinExistence type="predicted"/>
<keyword evidence="2" id="KW-0004">4Fe-4S</keyword>
<dbReference type="GO" id="GO:0009055">
    <property type="term" value="F:electron transfer activity"/>
    <property type="evidence" value="ECO:0007669"/>
    <property type="project" value="InterPro"/>
</dbReference>
<dbReference type="GO" id="GO:0046872">
    <property type="term" value="F:metal ion binding"/>
    <property type="evidence" value="ECO:0007669"/>
    <property type="project" value="UniProtKB-KW"/>
</dbReference>
<evidence type="ECO:0000256" key="3">
    <source>
        <dbReference type="ARBA" id="ARBA00022723"/>
    </source>
</evidence>
<dbReference type="KEGG" id="harc:HARCEL1_02385"/>
<dbReference type="RefSeq" id="WP_108381008.1">
    <property type="nucleotide sequence ID" value="NZ_CP028858.1"/>
</dbReference>
<gene>
    <name evidence="10" type="ORF">HARCEL1_02385</name>
</gene>
<dbReference type="AlphaFoldDB" id="A0A2R4WYL8"/>
<evidence type="ECO:0000256" key="2">
    <source>
        <dbReference type="ARBA" id="ARBA00022485"/>
    </source>
</evidence>
<keyword evidence="1" id="KW-0813">Transport</keyword>
<evidence type="ECO:0000313" key="11">
    <source>
        <dbReference type="Proteomes" id="UP000244727"/>
    </source>
</evidence>
<dbReference type="Gene3D" id="3.40.50.11540">
    <property type="entry name" value="NADH-ubiquinone oxidoreductase 51kDa subunit"/>
    <property type="match status" value="1"/>
</dbReference>
<dbReference type="Pfam" id="PF01512">
    <property type="entry name" value="Complex1_51K"/>
    <property type="match status" value="1"/>
</dbReference>
<evidence type="ECO:0000256" key="6">
    <source>
        <dbReference type="ARBA" id="ARBA00023004"/>
    </source>
</evidence>
<feature type="domain" description="NADH-ubiquinone oxidoreductase 51kDa subunit FMN-binding" evidence="8">
    <location>
        <begin position="14"/>
        <end position="167"/>
    </location>
</feature>
<dbReference type="SUPFAM" id="SSF142984">
    <property type="entry name" value="Nqo1 middle domain-like"/>
    <property type="match status" value="1"/>
</dbReference>
<keyword evidence="11" id="KW-1185">Reference proteome</keyword>
<protein>
    <submittedName>
        <fullName evidence="10">NADH dehydrogenase subunit</fullName>
    </submittedName>
</protein>
<dbReference type="InterPro" id="IPR011538">
    <property type="entry name" value="Nuo51_FMN-bd"/>
</dbReference>
<dbReference type="GO" id="GO:0016020">
    <property type="term" value="C:membrane"/>
    <property type="evidence" value="ECO:0007669"/>
    <property type="project" value="InterPro"/>
</dbReference>
<keyword evidence="5" id="KW-0249">Electron transport</keyword>
<feature type="domain" description="RnfC Barrel sandwich hybrid" evidence="9">
    <location>
        <begin position="305"/>
        <end position="349"/>
    </location>
</feature>
<dbReference type="Pfam" id="PF13375">
    <property type="entry name" value="RnfC_N"/>
    <property type="match status" value="1"/>
</dbReference>
<dbReference type="PANTHER" id="PTHR43034">
    <property type="entry name" value="ION-TRANSLOCATING OXIDOREDUCTASE COMPLEX SUBUNIT C"/>
    <property type="match status" value="1"/>
</dbReference>
<keyword evidence="6" id="KW-0408">Iron</keyword>
<evidence type="ECO:0000259" key="9">
    <source>
        <dbReference type="Pfam" id="PF13375"/>
    </source>
</evidence>
<evidence type="ECO:0000256" key="4">
    <source>
        <dbReference type="ARBA" id="ARBA00022737"/>
    </source>
</evidence>
<evidence type="ECO:0000256" key="1">
    <source>
        <dbReference type="ARBA" id="ARBA00022448"/>
    </source>
</evidence>
<organism evidence="10 11">
    <name type="scientific">Halococcoides cellulosivorans</name>
    <dbReference type="NCBI Taxonomy" id="1679096"/>
    <lineage>
        <taxon>Archaea</taxon>
        <taxon>Methanobacteriati</taxon>
        <taxon>Methanobacteriota</taxon>
        <taxon>Stenosarchaea group</taxon>
        <taxon>Halobacteria</taxon>
        <taxon>Halobacteriales</taxon>
        <taxon>Haloarculaceae</taxon>
        <taxon>Halococcoides</taxon>
    </lineage>
</organism>
<dbReference type="InterPro" id="IPR037225">
    <property type="entry name" value="Nuo51_FMN-bd_sf"/>
</dbReference>
<dbReference type="InterPro" id="IPR010208">
    <property type="entry name" value="Ion_transpt_RnfC/RsxC"/>
</dbReference>
<keyword evidence="7" id="KW-0411">Iron-sulfur</keyword>